<feature type="domain" description="Pectinesterase catalytic" evidence="9">
    <location>
        <begin position="271"/>
        <end position="405"/>
    </location>
</feature>
<dbReference type="SUPFAM" id="SSF51126">
    <property type="entry name" value="Pectin lyase-like"/>
    <property type="match status" value="1"/>
</dbReference>
<sequence length="536" mass="58872">MALILQDGLNHFYLHFLKKCLVQTSNVPAQTKCRSISDQTPTAQAVSAYTNYLNSASQKHCSVLQSSSDHLTTFQNQPQKQHLSMIIGDQSRSSSQNRQRKLILTHLHAHINIIPNVITSNQEADVVQSAQFGLLQAMDLARASSMLLESAHGSRVRGVALGDCVKFYEDAEPRLARLVSNETFFSRDDAIILSAAVASHRSCLDGLKEKGWSVEAQKGQNLTLLLREALAFYGTKDNPRGKSKGAQRRPKSNPNGALLASWNAATSKANFVVAQDGSGNYKTINKAVSVVSRMGNSRPERVIVYVKSGVYIEKVEIGRGMKNLMFMGDGMGQTVITGNRNVQDGARTFSSTTFGKDGSSQILIYFSTLLSLIILSVTRVGITFQNTAGPHKHQAMAVMVASDLSGRVDPNENTGISNVNSRVAPAPDFASVKGAIKSYLGRPWKKYSRTILFKTEMDGLIDPKGWTEWSGNFALSTLYYVEYMNSGTGASTTRRVRWPGFHVLNDPQQASPFLVRNFIQGESWIPAIGVPFWLDI</sequence>
<reference evidence="11 12" key="1">
    <citation type="submission" date="2024-02" db="EMBL/GenBank/DDBJ databases">
        <authorList>
            <person name="Vignale AGUSTIN F."/>
            <person name="Sosa J E."/>
            <person name="Modenutti C."/>
        </authorList>
    </citation>
    <scope>NUCLEOTIDE SEQUENCE [LARGE SCALE GENOMIC DNA]</scope>
</reference>
<dbReference type="InterPro" id="IPR011050">
    <property type="entry name" value="Pectin_lyase_fold/virulence"/>
</dbReference>
<evidence type="ECO:0000256" key="4">
    <source>
        <dbReference type="ARBA" id="ARBA00022801"/>
    </source>
</evidence>
<evidence type="ECO:0000256" key="3">
    <source>
        <dbReference type="ARBA" id="ARBA00007786"/>
    </source>
</evidence>
<dbReference type="InterPro" id="IPR012334">
    <property type="entry name" value="Pectin_lyas_fold"/>
</dbReference>
<dbReference type="AlphaFoldDB" id="A0ABC8SBF8"/>
<dbReference type="Pfam" id="PF01095">
    <property type="entry name" value="Pectinesterase"/>
    <property type="match status" value="2"/>
</dbReference>
<proteinExistence type="inferred from homology"/>
<gene>
    <name evidence="11" type="ORF">ILEXP_LOCUS22811</name>
</gene>
<comment type="pathway">
    <text evidence="1">Glycan metabolism; pectin degradation; 2-dehydro-3-deoxy-D-gluconate from pectin: step 1/5.</text>
</comment>
<protein>
    <recommendedName>
        <fullName evidence="13">Pectinesterase</fullName>
    </recommendedName>
</protein>
<evidence type="ECO:0000256" key="1">
    <source>
        <dbReference type="ARBA" id="ARBA00005184"/>
    </source>
</evidence>
<comment type="similarity">
    <text evidence="3">In the C-terminal section; belongs to the pectinesterase family.</text>
</comment>
<evidence type="ECO:0000259" key="9">
    <source>
        <dbReference type="Pfam" id="PF01095"/>
    </source>
</evidence>
<organism evidence="11 12">
    <name type="scientific">Ilex paraguariensis</name>
    <name type="common">yerba mate</name>
    <dbReference type="NCBI Taxonomy" id="185542"/>
    <lineage>
        <taxon>Eukaryota</taxon>
        <taxon>Viridiplantae</taxon>
        <taxon>Streptophyta</taxon>
        <taxon>Embryophyta</taxon>
        <taxon>Tracheophyta</taxon>
        <taxon>Spermatophyta</taxon>
        <taxon>Magnoliopsida</taxon>
        <taxon>eudicotyledons</taxon>
        <taxon>Gunneridae</taxon>
        <taxon>Pentapetalae</taxon>
        <taxon>asterids</taxon>
        <taxon>campanulids</taxon>
        <taxon>Aquifoliales</taxon>
        <taxon>Aquifoliaceae</taxon>
        <taxon>Ilex</taxon>
    </lineage>
</organism>
<comment type="caution">
    <text evidence="11">The sequence shown here is derived from an EMBL/GenBank/DDBJ whole genome shotgun (WGS) entry which is preliminary data.</text>
</comment>
<dbReference type="Gene3D" id="2.160.20.10">
    <property type="entry name" value="Single-stranded right-handed beta-helix, Pectin lyase-like"/>
    <property type="match status" value="2"/>
</dbReference>
<keyword evidence="12" id="KW-1185">Reference proteome</keyword>
<evidence type="ECO:0000256" key="5">
    <source>
        <dbReference type="ARBA" id="ARBA00023085"/>
    </source>
</evidence>
<evidence type="ECO:0000259" key="10">
    <source>
        <dbReference type="Pfam" id="PF04043"/>
    </source>
</evidence>
<dbReference type="Proteomes" id="UP001642360">
    <property type="component" value="Unassembled WGS sequence"/>
</dbReference>
<evidence type="ECO:0008006" key="13">
    <source>
        <dbReference type="Google" id="ProtNLM"/>
    </source>
</evidence>
<dbReference type="InterPro" id="IPR035513">
    <property type="entry name" value="Invertase/methylesterase_inhib"/>
</dbReference>
<feature type="domain" description="Pectinesterase inhibitor" evidence="10">
    <location>
        <begin position="133"/>
        <end position="222"/>
    </location>
</feature>
<dbReference type="GO" id="GO:0071555">
    <property type="term" value="P:cell wall organization"/>
    <property type="evidence" value="ECO:0007669"/>
    <property type="project" value="UniProtKB-KW"/>
</dbReference>
<dbReference type="EMBL" id="CAUOFW020002536">
    <property type="protein sequence ID" value="CAK9154489.1"/>
    <property type="molecule type" value="Genomic_DNA"/>
</dbReference>
<keyword evidence="6" id="KW-0961">Cell wall biogenesis/degradation</keyword>
<evidence type="ECO:0000256" key="8">
    <source>
        <dbReference type="SAM" id="MobiDB-lite"/>
    </source>
</evidence>
<feature type="domain" description="Pectinesterase catalytic" evidence="9">
    <location>
        <begin position="406"/>
        <end position="522"/>
    </location>
</feature>
<feature type="region of interest" description="Disordered" evidence="8">
    <location>
        <begin position="235"/>
        <end position="255"/>
    </location>
</feature>
<evidence type="ECO:0000256" key="6">
    <source>
        <dbReference type="ARBA" id="ARBA00023316"/>
    </source>
</evidence>
<dbReference type="InterPro" id="IPR000070">
    <property type="entry name" value="Pectinesterase_cat"/>
</dbReference>
<dbReference type="Pfam" id="PF04043">
    <property type="entry name" value="PMEI"/>
    <property type="match status" value="1"/>
</dbReference>
<keyword evidence="5" id="KW-0063">Aspartyl esterase</keyword>
<accession>A0ABC8SBF8</accession>
<evidence type="ECO:0000256" key="7">
    <source>
        <dbReference type="ARBA" id="ARBA00047928"/>
    </source>
</evidence>
<dbReference type="SUPFAM" id="SSF101148">
    <property type="entry name" value="Plant invertase/pectin methylesterase inhibitor"/>
    <property type="match status" value="1"/>
</dbReference>
<comment type="similarity">
    <text evidence="2">In the N-terminal section; belongs to the PMEI family.</text>
</comment>
<comment type="catalytic activity">
    <reaction evidence="7">
        <text>[(1-&gt;4)-alpha-D-galacturonosyl methyl ester](n) + n H2O = [(1-&gt;4)-alpha-D-galacturonosyl](n) + n methanol + n H(+)</text>
        <dbReference type="Rhea" id="RHEA:22380"/>
        <dbReference type="Rhea" id="RHEA-COMP:14570"/>
        <dbReference type="Rhea" id="RHEA-COMP:14573"/>
        <dbReference type="ChEBI" id="CHEBI:15377"/>
        <dbReference type="ChEBI" id="CHEBI:15378"/>
        <dbReference type="ChEBI" id="CHEBI:17790"/>
        <dbReference type="ChEBI" id="CHEBI:140522"/>
        <dbReference type="ChEBI" id="CHEBI:140523"/>
        <dbReference type="EC" id="3.1.1.11"/>
    </reaction>
</comment>
<feature type="compositionally biased region" description="Basic residues" evidence="8">
    <location>
        <begin position="241"/>
        <end position="251"/>
    </location>
</feature>
<dbReference type="InterPro" id="IPR006501">
    <property type="entry name" value="Pectinesterase_inhib_dom"/>
</dbReference>
<evidence type="ECO:0000256" key="2">
    <source>
        <dbReference type="ARBA" id="ARBA00006027"/>
    </source>
</evidence>
<evidence type="ECO:0000313" key="12">
    <source>
        <dbReference type="Proteomes" id="UP001642360"/>
    </source>
</evidence>
<dbReference type="PANTHER" id="PTHR31707">
    <property type="entry name" value="PECTINESTERASE"/>
    <property type="match status" value="1"/>
</dbReference>
<evidence type="ECO:0000313" key="11">
    <source>
        <dbReference type="EMBL" id="CAK9154489.1"/>
    </source>
</evidence>
<keyword evidence="4" id="KW-0378">Hydrolase</keyword>
<name>A0ABC8SBF8_9AQUA</name>
<dbReference type="GO" id="GO:0030599">
    <property type="term" value="F:pectinesterase activity"/>
    <property type="evidence" value="ECO:0007669"/>
    <property type="project" value="UniProtKB-EC"/>
</dbReference>